<dbReference type="AlphaFoldDB" id="A0A428SVP7"/>
<evidence type="ECO:0000313" key="3">
    <source>
        <dbReference type="Proteomes" id="UP000288429"/>
    </source>
</evidence>
<protein>
    <submittedName>
        <fullName evidence="2">Uncharacterized protein</fullName>
    </submittedName>
</protein>
<dbReference type="Proteomes" id="UP000288429">
    <property type="component" value="Unassembled WGS sequence"/>
</dbReference>
<sequence>MYTVRSTNSELRPRPGKPPLRPPKTRIPSPTRLPGMSHPIHTPLLRVPRRLLTSRSDPVPVVSLSVDHRPGN</sequence>
<proteinExistence type="predicted"/>
<feature type="compositionally biased region" description="Polar residues" evidence="1">
    <location>
        <begin position="1"/>
        <end position="10"/>
    </location>
</feature>
<organism evidence="2 3">
    <name type="scientific">Fusarium ambrosium</name>
    <dbReference type="NCBI Taxonomy" id="131363"/>
    <lineage>
        <taxon>Eukaryota</taxon>
        <taxon>Fungi</taxon>
        <taxon>Dikarya</taxon>
        <taxon>Ascomycota</taxon>
        <taxon>Pezizomycotina</taxon>
        <taxon>Sordariomycetes</taxon>
        <taxon>Hypocreomycetidae</taxon>
        <taxon>Hypocreales</taxon>
        <taxon>Nectriaceae</taxon>
        <taxon>Fusarium</taxon>
        <taxon>Fusarium solani species complex</taxon>
    </lineage>
</organism>
<feature type="region of interest" description="Disordered" evidence="1">
    <location>
        <begin position="1"/>
        <end position="72"/>
    </location>
</feature>
<evidence type="ECO:0000256" key="1">
    <source>
        <dbReference type="SAM" id="MobiDB-lite"/>
    </source>
</evidence>
<feature type="compositionally biased region" description="Low complexity" evidence="1">
    <location>
        <begin position="42"/>
        <end position="65"/>
    </location>
</feature>
<name>A0A428SVP7_9HYPO</name>
<keyword evidence="3" id="KW-1185">Reference proteome</keyword>
<accession>A0A428SVP7</accession>
<comment type="caution">
    <text evidence="2">The sequence shown here is derived from an EMBL/GenBank/DDBJ whole genome shotgun (WGS) entry which is preliminary data.</text>
</comment>
<dbReference type="EMBL" id="NIZV01000333">
    <property type="protein sequence ID" value="RSL93895.1"/>
    <property type="molecule type" value="Genomic_DNA"/>
</dbReference>
<gene>
    <name evidence="2" type="ORF">CDV31_014532</name>
</gene>
<evidence type="ECO:0000313" key="2">
    <source>
        <dbReference type="EMBL" id="RSL93895.1"/>
    </source>
</evidence>
<reference evidence="2 3" key="1">
    <citation type="submission" date="2017-06" db="EMBL/GenBank/DDBJ databases">
        <title>Cmopartive genomic analysis of Ambrosia Fusariam Clade fungi.</title>
        <authorList>
            <person name="Stajich J.E."/>
            <person name="Carrillo J."/>
            <person name="Kijimoto T."/>
            <person name="Eskalen A."/>
            <person name="O'Donnell K."/>
            <person name="Kasson M."/>
        </authorList>
    </citation>
    <scope>NUCLEOTIDE SEQUENCE [LARGE SCALE GENOMIC DNA]</scope>
    <source>
        <strain evidence="2 3">NRRL 20438</strain>
    </source>
</reference>